<dbReference type="GO" id="GO:0005615">
    <property type="term" value="C:extracellular space"/>
    <property type="evidence" value="ECO:0007669"/>
    <property type="project" value="InterPro"/>
</dbReference>
<dbReference type="RefSeq" id="XP_020819238.1">
    <property type="nucleotide sequence ID" value="XM_020963579.1"/>
</dbReference>
<dbReference type="InterPro" id="IPR003297">
    <property type="entry name" value="IL-1RA/IL-36"/>
</dbReference>
<dbReference type="GO" id="GO:0019221">
    <property type="term" value="P:cytokine-mediated signaling pathway"/>
    <property type="evidence" value="ECO:0007669"/>
    <property type="project" value="TreeGrafter"/>
</dbReference>
<evidence type="ECO:0000256" key="2">
    <source>
        <dbReference type="ARBA" id="ARBA00010448"/>
    </source>
</evidence>
<evidence type="ECO:0000256" key="4">
    <source>
        <dbReference type="RuleBase" id="RU003753"/>
    </source>
</evidence>
<dbReference type="GO" id="GO:0005149">
    <property type="term" value="F:interleukin-1 receptor binding"/>
    <property type="evidence" value="ECO:0007669"/>
    <property type="project" value="UniProtKB-UniRule"/>
</dbReference>
<name>A0A6P5IDH6_PHACI</name>
<dbReference type="Gene3D" id="2.80.10.50">
    <property type="match status" value="1"/>
</dbReference>
<evidence type="ECO:0000256" key="1">
    <source>
        <dbReference type="ARBA" id="ARBA00004613"/>
    </source>
</evidence>
<dbReference type="InParanoid" id="A0A6P5IDH6"/>
<dbReference type="SMART" id="SM00125">
    <property type="entry name" value="IL1"/>
    <property type="match status" value="1"/>
</dbReference>
<protein>
    <recommendedName>
        <fullName evidence="4">Interleukin-1</fullName>
    </recommendedName>
</protein>
<dbReference type="SUPFAM" id="SSF50353">
    <property type="entry name" value="Cytokine"/>
    <property type="match status" value="1"/>
</dbReference>
<dbReference type="GO" id="GO:0071222">
    <property type="term" value="P:cellular response to lipopolysaccharide"/>
    <property type="evidence" value="ECO:0007669"/>
    <property type="project" value="TreeGrafter"/>
</dbReference>
<dbReference type="InterPro" id="IPR008996">
    <property type="entry name" value="IL1/FGF"/>
</dbReference>
<accession>A0A6P5IDH6</accession>
<reference evidence="7" key="1">
    <citation type="submission" date="2025-08" db="UniProtKB">
        <authorList>
            <consortium name="RefSeq"/>
        </authorList>
    </citation>
    <scope>IDENTIFICATION</scope>
    <source>
        <tissue evidence="7">Spleen</tissue>
    </source>
</reference>
<keyword evidence="3 4" id="KW-0964">Secreted</keyword>
<dbReference type="Proteomes" id="UP000515140">
    <property type="component" value="Unplaced"/>
</dbReference>
<feature type="non-terminal residue" evidence="7">
    <location>
        <position position="1"/>
    </location>
</feature>
<comment type="similarity">
    <text evidence="2 4">Belongs to the IL-1 family.</text>
</comment>
<dbReference type="KEGG" id="pcw:110192427"/>
<gene>
    <name evidence="7" type="primary">LOC110192427</name>
</gene>
<dbReference type="AlphaFoldDB" id="A0A6P5IDH6"/>
<sequence>WSLILVFPALLTSVPCRDKSLENGKGNPIYLGVEGHKLCLCCEASGGQPILKLEEKDIMKLYHAPKAEKPFVFHVNTNGTTSTFQSAAYPGWFICSSTEKGKPVKMTKDVGKDNTAFYFDPKV</sequence>
<dbReference type="PRINTS" id="PR01360">
    <property type="entry name" value="INTRLEUKIN1X"/>
</dbReference>
<evidence type="ECO:0000256" key="5">
    <source>
        <dbReference type="SAM" id="SignalP"/>
    </source>
</evidence>
<dbReference type="FunFam" id="2.80.10.50:FF:000013">
    <property type="entry name" value="Interleukin-1"/>
    <property type="match status" value="1"/>
</dbReference>
<organism evidence="6 7">
    <name type="scientific">Phascolarctos cinereus</name>
    <name type="common">Koala</name>
    <dbReference type="NCBI Taxonomy" id="38626"/>
    <lineage>
        <taxon>Eukaryota</taxon>
        <taxon>Metazoa</taxon>
        <taxon>Chordata</taxon>
        <taxon>Craniata</taxon>
        <taxon>Vertebrata</taxon>
        <taxon>Euteleostomi</taxon>
        <taxon>Mammalia</taxon>
        <taxon>Metatheria</taxon>
        <taxon>Diprotodontia</taxon>
        <taxon>Phascolarctidae</taxon>
        <taxon>Phascolarctos</taxon>
    </lineage>
</organism>
<evidence type="ECO:0000313" key="7">
    <source>
        <dbReference type="RefSeq" id="XP_020819238.1"/>
    </source>
</evidence>
<evidence type="ECO:0000256" key="3">
    <source>
        <dbReference type="ARBA" id="ARBA00022525"/>
    </source>
</evidence>
<evidence type="ECO:0000313" key="6">
    <source>
        <dbReference type="Proteomes" id="UP000515140"/>
    </source>
</evidence>
<dbReference type="GO" id="GO:0010628">
    <property type="term" value="P:positive regulation of gene expression"/>
    <property type="evidence" value="ECO:0007669"/>
    <property type="project" value="TreeGrafter"/>
</dbReference>
<dbReference type="InterPro" id="IPR000975">
    <property type="entry name" value="IL-1_fam"/>
</dbReference>
<dbReference type="PANTHER" id="PTHR10078">
    <property type="entry name" value="INTERLEUKIN-1 FAMILY MEMBER"/>
    <property type="match status" value="1"/>
</dbReference>
<feature type="signal peptide" evidence="5">
    <location>
        <begin position="1"/>
        <end position="16"/>
    </location>
</feature>
<keyword evidence="6" id="KW-1185">Reference proteome</keyword>
<keyword evidence="5" id="KW-0732">Signal</keyword>
<feature type="chain" id="PRO_5027818452" description="Interleukin-1" evidence="5">
    <location>
        <begin position="17"/>
        <end position="123"/>
    </location>
</feature>
<dbReference type="GeneID" id="110192427"/>
<dbReference type="PANTHER" id="PTHR10078:SF27">
    <property type="entry name" value="INTERLEUKIN-36 GAMMA"/>
    <property type="match status" value="1"/>
</dbReference>
<dbReference type="GO" id="GO:0005125">
    <property type="term" value="F:cytokine activity"/>
    <property type="evidence" value="ECO:0007669"/>
    <property type="project" value="UniProtKB-UniRule"/>
</dbReference>
<dbReference type="GO" id="GO:0002437">
    <property type="term" value="P:inflammatory response to antigenic stimulus"/>
    <property type="evidence" value="ECO:0007669"/>
    <property type="project" value="TreeGrafter"/>
</dbReference>
<proteinExistence type="inferred from homology"/>
<dbReference type="Pfam" id="PF00340">
    <property type="entry name" value="IL1"/>
    <property type="match status" value="1"/>
</dbReference>
<comment type="subcellular location">
    <subcellularLocation>
        <location evidence="1 4">Secreted</location>
    </subcellularLocation>
</comment>
<dbReference type="PRINTS" id="PR00264">
    <property type="entry name" value="INTERLEUKIN1"/>
</dbReference>